<dbReference type="Proteomes" id="UP000315295">
    <property type="component" value="Unassembled WGS sequence"/>
</dbReference>
<accession>A0A540KM33</accession>
<dbReference type="InterPro" id="IPR003676">
    <property type="entry name" value="SAUR_fam"/>
</dbReference>
<organism evidence="2 3">
    <name type="scientific">Malus baccata</name>
    <name type="common">Siberian crab apple</name>
    <name type="synonym">Pyrus baccata</name>
    <dbReference type="NCBI Taxonomy" id="106549"/>
    <lineage>
        <taxon>Eukaryota</taxon>
        <taxon>Viridiplantae</taxon>
        <taxon>Streptophyta</taxon>
        <taxon>Embryophyta</taxon>
        <taxon>Tracheophyta</taxon>
        <taxon>Spermatophyta</taxon>
        <taxon>Magnoliopsida</taxon>
        <taxon>eudicotyledons</taxon>
        <taxon>Gunneridae</taxon>
        <taxon>Pentapetalae</taxon>
        <taxon>rosids</taxon>
        <taxon>fabids</taxon>
        <taxon>Rosales</taxon>
        <taxon>Rosaceae</taxon>
        <taxon>Amygdaloideae</taxon>
        <taxon>Maleae</taxon>
        <taxon>Malus</taxon>
    </lineage>
</organism>
<evidence type="ECO:0000313" key="3">
    <source>
        <dbReference type="Proteomes" id="UP000315295"/>
    </source>
</evidence>
<dbReference type="EMBL" id="VIEB01001118">
    <property type="protein sequence ID" value="TQD75229.1"/>
    <property type="molecule type" value="Genomic_DNA"/>
</dbReference>
<dbReference type="PANTHER" id="PTHR31374:SF199">
    <property type="entry name" value="SMALL AUXIN-UP RNA-RELATED"/>
    <property type="match status" value="1"/>
</dbReference>
<name>A0A540KM33_MALBA</name>
<dbReference type="GO" id="GO:0009733">
    <property type="term" value="P:response to auxin"/>
    <property type="evidence" value="ECO:0007669"/>
    <property type="project" value="InterPro"/>
</dbReference>
<evidence type="ECO:0000256" key="1">
    <source>
        <dbReference type="ARBA" id="ARBA00006974"/>
    </source>
</evidence>
<keyword evidence="3" id="KW-1185">Reference proteome</keyword>
<dbReference type="Pfam" id="PF02519">
    <property type="entry name" value="Auxin_inducible"/>
    <property type="match status" value="1"/>
</dbReference>
<reference evidence="2 3" key="1">
    <citation type="journal article" date="2019" name="G3 (Bethesda)">
        <title>Sequencing of a Wild Apple (Malus baccata) Genome Unravels the Differences Between Cultivated and Wild Apple Species Regarding Disease Resistance and Cold Tolerance.</title>
        <authorList>
            <person name="Chen X."/>
        </authorList>
    </citation>
    <scope>NUCLEOTIDE SEQUENCE [LARGE SCALE GENOMIC DNA]</scope>
    <source>
        <strain evidence="3">cv. Shandingzi</strain>
        <tissue evidence="2">Leaves</tissue>
    </source>
</reference>
<comment type="caution">
    <text evidence="2">The sequence shown here is derived from an EMBL/GenBank/DDBJ whole genome shotgun (WGS) entry which is preliminary data.</text>
</comment>
<gene>
    <name evidence="2" type="ORF">C1H46_039238</name>
</gene>
<dbReference type="AlphaFoldDB" id="A0A540KM33"/>
<evidence type="ECO:0000313" key="2">
    <source>
        <dbReference type="EMBL" id="TQD75229.1"/>
    </source>
</evidence>
<sequence length="161" mass="17934">MIANAWKRCSLQRESSSNVLNSLTKSKSCHCSSTTRKSKGQVAPDGCFSVYVGPQRQRFVVKTEFANHPLFKMLLDDAEMEYGYNCDGPILLPCDVDLFYNVLAEMESSEETSTPNCGFVKGYGSLMLCSPSRRLNSSINDGYGGAYRLLSPLKMLKINQF</sequence>
<proteinExistence type="inferred from homology"/>
<protein>
    <submittedName>
        <fullName evidence="2">Uncharacterized protein</fullName>
    </submittedName>
</protein>
<comment type="similarity">
    <text evidence="1">Belongs to the ARG7 family.</text>
</comment>
<dbReference type="STRING" id="106549.A0A540KM33"/>
<dbReference type="PANTHER" id="PTHR31374">
    <property type="entry name" value="AUXIN-INDUCED PROTEIN-LIKE-RELATED"/>
    <property type="match status" value="1"/>
</dbReference>